<feature type="transmembrane region" description="Helical" evidence="3">
    <location>
        <begin position="18"/>
        <end position="35"/>
    </location>
</feature>
<keyword evidence="3" id="KW-1133">Transmembrane helix</keyword>
<evidence type="ECO:0000313" key="5">
    <source>
        <dbReference type="Proteomes" id="UP001055712"/>
    </source>
</evidence>
<keyword evidence="5" id="KW-1185">Reference proteome</keyword>
<organism evidence="4 5">
    <name type="scientific">Chlorella vulgaris</name>
    <name type="common">Green alga</name>
    <dbReference type="NCBI Taxonomy" id="3077"/>
    <lineage>
        <taxon>Eukaryota</taxon>
        <taxon>Viridiplantae</taxon>
        <taxon>Chlorophyta</taxon>
        <taxon>core chlorophytes</taxon>
        <taxon>Trebouxiophyceae</taxon>
        <taxon>Chlorellales</taxon>
        <taxon>Chlorellaceae</taxon>
        <taxon>Chlorella clade</taxon>
        <taxon>Chlorella</taxon>
    </lineage>
</organism>
<feature type="transmembrane region" description="Helical" evidence="3">
    <location>
        <begin position="141"/>
        <end position="159"/>
    </location>
</feature>
<feature type="coiled-coil region" evidence="1">
    <location>
        <begin position="46"/>
        <end position="98"/>
    </location>
</feature>
<proteinExistence type="predicted"/>
<gene>
    <name evidence="4" type="ORF">D9Q98_001241</name>
</gene>
<dbReference type="EMBL" id="SIDB01000001">
    <property type="protein sequence ID" value="KAI3438824.1"/>
    <property type="molecule type" value="Genomic_DNA"/>
</dbReference>
<keyword evidence="1" id="KW-0175">Coiled coil</keyword>
<accession>A0A9D4U0S9</accession>
<evidence type="ECO:0000313" key="4">
    <source>
        <dbReference type="EMBL" id="KAI3438824.1"/>
    </source>
</evidence>
<keyword evidence="3" id="KW-0472">Membrane</keyword>
<protein>
    <submittedName>
        <fullName evidence="4">Uncharacterized protein</fullName>
    </submittedName>
</protein>
<evidence type="ECO:0000256" key="2">
    <source>
        <dbReference type="SAM" id="MobiDB-lite"/>
    </source>
</evidence>
<dbReference type="Gene3D" id="1.20.1170.10">
    <property type="match status" value="1"/>
</dbReference>
<feature type="region of interest" description="Disordered" evidence="2">
    <location>
        <begin position="203"/>
        <end position="252"/>
    </location>
</feature>
<reference evidence="4" key="1">
    <citation type="journal article" date="2019" name="Plant J.">
        <title>Chlorella vulgaris genome assembly and annotation reveals the molecular basis for metabolic acclimation to high light conditions.</title>
        <authorList>
            <person name="Cecchin M."/>
            <person name="Marcolungo L."/>
            <person name="Rossato M."/>
            <person name="Girolomoni L."/>
            <person name="Cosentino E."/>
            <person name="Cuine S."/>
            <person name="Li-Beisson Y."/>
            <person name="Delledonne M."/>
            <person name="Ballottari M."/>
        </authorList>
    </citation>
    <scope>NUCLEOTIDE SEQUENCE</scope>
    <source>
        <strain evidence="4">211/11P</strain>
    </source>
</reference>
<evidence type="ECO:0000256" key="3">
    <source>
        <dbReference type="SAM" id="Phobius"/>
    </source>
</evidence>
<keyword evidence="3" id="KW-0812">Transmembrane</keyword>
<dbReference type="AlphaFoldDB" id="A0A9D4U0S9"/>
<comment type="caution">
    <text evidence="4">The sequence shown here is derived from an EMBL/GenBank/DDBJ whole genome shotgun (WGS) entry which is preliminary data.</text>
</comment>
<feature type="compositionally biased region" description="Basic and acidic residues" evidence="2">
    <location>
        <begin position="210"/>
        <end position="221"/>
    </location>
</feature>
<name>A0A9D4U0S9_CHLVU</name>
<evidence type="ECO:0000256" key="1">
    <source>
        <dbReference type="SAM" id="Coils"/>
    </source>
</evidence>
<dbReference type="Proteomes" id="UP001055712">
    <property type="component" value="Unassembled WGS sequence"/>
</dbReference>
<sequence length="280" mass="30182">MATMNRDGAAGKGGNSRGLVLGLLLGVLLGGLLLAPKSRAPVVAQLKKTEMALKELQTSYDKIKADSDAAGTQLKAEMDVLKADAKKAADQLKECQDKNGGSVMKQKLADARAKLDEAKHRDHIDRMASDKFEKQRSSRRLPLVVAVFVGTLLGAFVVAPRLPTTINAKLQSVEDAYKSLTQTLNTRQQELDALRKELAATKQELSVTKQQREDLDAEKNTAKAGLEAAQKELAAVQAQHKESSEKASSADTAINSMKAKLADAKLKLEEATKQLQDIPA</sequence>
<reference evidence="4" key="2">
    <citation type="submission" date="2020-11" db="EMBL/GenBank/DDBJ databases">
        <authorList>
            <person name="Cecchin M."/>
            <person name="Marcolungo L."/>
            <person name="Rossato M."/>
            <person name="Girolomoni L."/>
            <person name="Cosentino E."/>
            <person name="Cuine S."/>
            <person name="Li-Beisson Y."/>
            <person name="Delledonne M."/>
            <person name="Ballottari M."/>
        </authorList>
    </citation>
    <scope>NUCLEOTIDE SEQUENCE</scope>
    <source>
        <strain evidence="4">211/11P</strain>
        <tissue evidence="4">Whole cell</tissue>
    </source>
</reference>